<accession>A0A1H8PYG6</accession>
<organism evidence="2 3">
    <name type="scientific">Amycolatopsis saalfeldensis</name>
    <dbReference type="NCBI Taxonomy" id="394193"/>
    <lineage>
        <taxon>Bacteria</taxon>
        <taxon>Bacillati</taxon>
        <taxon>Actinomycetota</taxon>
        <taxon>Actinomycetes</taxon>
        <taxon>Pseudonocardiales</taxon>
        <taxon>Pseudonocardiaceae</taxon>
        <taxon>Amycolatopsis</taxon>
    </lineage>
</organism>
<feature type="domain" description="HTH luxR-type" evidence="1">
    <location>
        <begin position="1"/>
        <end position="56"/>
    </location>
</feature>
<reference evidence="2 3" key="1">
    <citation type="submission" date="2016-10" db="EMBL/GenBank/DDBJ databases">
        <authorList>
            <person name="de Groot N.N."/>
        </authorList>
    </citation>
    <scope>NUCLEOTIDE SEQUENCE [LARGE SCALE GENOMIC DNA]</scope>
    <source>
        <strain evidence="2 3">DSM 44993</strain>
    </source>
</reference>
<name>A0A1H8PYG6_9PSEU</name>
<dbReference type="GO" id="GO:0003677">
    <property type="term" value="F:DNA binding"/>
    <property type="evidence" value="ECO:0007669"/>
    <property type="project" value="InterPro"/>
</dbReference>
<proteinExistence type="predicted"/>
<dbReference type="Gene3D" id="1.10.10.10">
    <property type="entry name" value="Winged helix-like DNA-binding domain superfamily/Winged helix DNA-binding domain"/>
    <property type="match status" value="1"/>
</dbReference>
<dbReference type="Pfam" id="PF00196">
    <property type="entry name" value="GerE"/>
    <property type="match status" value="1"/>
</dbReference>
<dbReference type="InterPro" id="IPR000792">
    <property type="entry name" value="Tscrpt_reg_LuxR_C"/>
</dbReference>
<dbReference type="InterPro" id="IPR036388">
    <property type="entry name" value="WH-like_DNA-bd_sf"/>
</dbReference>
<dbReference type="PROSITE" id="PS50043">
    <property type="entry name" value="HTH_LUXR_2"/>
    <property type="match status" value="1"/>
</dbReference>
<gene>
    <name evidence="2" type="ORF">SAMN04489732_101124</name>
</gene>
<dbReference type="GO" id="GO:0006355">
    <property type="term" value="P:regulation of DNA-templated transcription"/>
    <property type="evidence" value="ECO:0007669"/>
    <property type="project" value="InterPro"/>
</dbReference>
<dbReference type="Proteomes" id="UP000198582">
    <property type="component" value="Unassembled WGS sequence"/>
</dbReference>
<dbReference type="SMART" id="SM00421">
    <property type="entry name" value="HTH_LUXR"/>
    <property type="match status" value="1"/>
</dbReference>
<dbReference type="EMBL" id="FOEF01000001">
    <property type="protein sequence ID" value="SEO46846.1"/>
    <property type="molecule type" value="Genomic_DNA"/>
</dbReference>
<evidence type="ECO:0000259" key="1">
    <source>
        <dbReference type="PROSITE" id="PS50043"/>
    </source>
</evidence>
<dbReference type="SUPFAM" id="SSF46894">
    <property type="entry name" value="C-terminal effector domain of the bipartite response regulators"/>
    <property type="match status" value="1"/>
</dbReference>
<dbReference type="PRINTS" id="PR00038">
    <property type="entry name" value="HTHLUXR"/>
</dbReference>
<dbReference type="RefSeq" id="WP_177231117.1">
    <property type="nucleotide sequence ID" value="NZ_FOEF01000001.1"/>
</dbReference>
<evidence type="ECO:0000313" key="2">
    <source>
        <dbReference type="EMBL" id="SEO46846.1"/>
    </source>
</evidence>
<protein>
    <submittedName>
        <fullName evidence="2">Regulatory protein, luxR family</fullName>
    </submittedName>
</protein>
<dbReference type="InterPro" id="IPR016032">
    <property type="entry name" value="Sig_transdc_resp-reg_C-effctor"/>
</dbReference>
<evidence type="ECO:0000313" key="3">
    <source>
        <dbReference type="Proteomes" id="UP000198582"/>
    </source>
</evidence>
<keyword evidence="3" id="KW-1185">Reference proteome</keyword>
<dbReference type="AlphaFoldDB" id="A0A1H8PYG6"/>
<sequence>MSGDPVVLDETELRVAELAAHGTGVHAIAEALGVSTSAVREHLTRVYRKLGGVAGG</sequence>